<evidence type="ECO:0000313" key="4">
    <source>
        <dbReference type="Proteomes" id="UP000440578"/>
    </source>
</evidence>
<dbReference type="InterPro" id="IPR000488">
    <property type="entry name" value="Death_dom"/>
</dbReference>
<dbReference type="InterPro" id="IPR011029">
    <property type="entry name" value="DEATH-like_dom_sf"/>
</dbReference>
<dbReference type="AlphaFoldDB" id="A0A6A4VMA0"/>
<dbReference type="Pfam" id="PF00531">
    <property type="entry name" value="Death"/>
    <property type="match status" value="1"/>
</dbReference>
<feature type="domain" description="Death" evidence="2">
    <location>
        <begin position="86"/>
        <end position="169"/>
    </location>
</feature>
<organism evidence="3 4">
    <name type="scientific">Amphibalanus amphitrite</name>
    <name type="common">Striped barnacle</name>
    <name type="synonym">Balanus amphitrite</name>
    <dbReference type="NCBI Taxonomy" id="1232801"/>
    <lineage>
        <taxon>Eukaryota</taxon>
        <taxon>Metazoa</taxon>
        <taxon>Ecdysozoa</taxon>
        <taxon>Arthropoda</taxon>
        <taxon>Crustacea</taxon>
        <taxon>Multicrustacea</taxon>
        <taxon>Cirripedia</taxon>
        <taxon>Thoracica</taxon>
        <taxon>Thoracicalcarea</taxon>
        <taxon>Balanomorpha</taxon>
        <taxon>Balanoidea</taxon>
        <taxon>Balanidae</taxon>
        <taxon>Amphibalaninae</taxon>
        <taxon>Amphibalanus</taxon>
    </lineage>
</organism>
<keyword evidence="3" id="KW-0418">Kinase</keyword>
<name>A0A6A4VMA0_AMPAM</name>
<proteinExistence type="predicted"/>
<reference evidence="3 4" key="1">
    <citation type="submission" date="2019-07" db="EMBL/GenBank/DDBJ databases">
        <title>Draft genome assembly of a fouling barnacle, Amphibalanus amphitrite (Darwin, 1854): The first reference genome for Thecostraca.</title>
        <authorList>
            <person name="Kim W."/>
        </authorList>
    </citation>
    <scope>NUCLEOTIDE SEQUENCE [LARGE SCALE GENOMIC DNA]</scope>
    <source>
        <strain evidence="3">SNU_AA5</strain>
        <tissue evidence="3">Soma without cirri and trophi</tissue>
    </source>
</reference>
<dbReference type="EMBL" id="VIIS01001707">
    <property type="protein sequence ID" value="KAF0294099.1"/>
    <property type="molecule type" value="Genomic_DNA"/>
</dbReference>
<dbReference type="CDD" id="cd01670">
    <property type="entry name" value="Death"/>
    <property type="match status" value="1"/>
</dbReference>
<dbReference type="SMART" id="SM00005">
    <property type="entry name" value="DEATH"/>
    <property type="match status" value="1"/>
</dbReference>
<evidence type="ECO:0000313" key="3">
    <source>
        <dbReference type="EMBL" id="KAF0294099.1"/>
    </source>
</evidence>
<feature type="region of interest" description="Disordered" evidence="1">
    <location>
        <begin position="15"/>
        <end position="43"/>
    </location>
</feature>
<dbReference type="EMBL" id="VIIS01001707">
    <property type="protein sequence ID" value="KAF0294100.1"/>
    <property type="molecule type" value="Genomic_DNA"/>
</dbReference>
<keyword evidence="3" id="KW-0808">Transferase</keyword>
<comment type="caution">
    <text evidence="3">The sequence shown here is derived from an EMBL/GenBank/DDBJ whole genome shotgun (WGS) entry which is preliminary data.</text>
</comment>
<keyword evidence="4" id="KW-1185">Reference proteome</keyword>
<evidence type="ECO:0000256" key="1">
    <source>
        <dbReference type="SAM" id="MobiDB-lite"/>
    </source>
</evidence>
<protein>
    <submittedName>
        <fullName evidence="3">Receptor-interacting serine/threonine-protein kinase 1</fullName>
    </submittedName>
</protein>
<dbReference type="Proteomes" id="UP000440578">
    <property type="component" value="Unassembled WGS sequence"/>
</dbReference>
<dbReference type="PROSITE" id="PS50017">
    <property type="entry name" value="DEATH_DOMAIN"/>
    <property type="match status" value="1"/>
</dbReference>
<dbReference type="OrthoDB" id="535509at2759"/>
<dbReference type="SUPFAM" id="SSF47986">
    <property type="entry name" value="DEATH domain"/>
    <property type="match status" value="1"/>
</dbReference>
<sequence length="172" mass="18917">MSDIQSDAVSFEPAMGTYRPMNTSSPSQQAPETGSGGSSVVVHGSSHVHVGSNVTLCGALKKPRPRRPPDSTPQLIALFRCSSMTTDRQLLTASRYIGIGWRDLARRLGFLGAETDDFEYRADSLQEISYRLLRAWREKESSAATVERLAKALWDEEAYDAVVQLAQLGARQ</sequence>
<gene>
    <name evidence="3" type="primary">Ripk1_1</name>
    <name evidence="3" type="ORF">FJT64_008237</name>
</gene>
<keyword evidence="3" id="KW-0675">Receptor</keyword>
<dbReference type="GO" id="GO:0016301">
    <property type="term" value="F:kinase activity"/>
    <property type="evidence" value="ECO:0007669"/>
    <property type="project" value="UniProtKB-KW"/>
</dbReference>
<dbReference type="Gene3D" id="1.10.533.10">
    <property type="entry name" value="Death Domain, Fas"/>
    <property type="match status" value="1"/>
</dbReference>
<evidence type="ECO:0000259" key="2">
    <source>
        <dbReference type="PROSITE" id="PS50017"/>
    </source>
</evidence>
<feature type="compositionally biased region" description="Polar residues" evidence="1">
    <location>
        <begin position="20"/>
        <end position="32"/>
    </location>
</feature>
<accession>A0A6A4VMA0</accession>
<dbReference type="GO" id="GO:0007165">
    <property type="term" value="P:signal transduction"/>
    <property type="evidence" value="ECO:0007669"/>
    <property type="project" value="InterPro"/>
</dbReference>